<organism evidence="10 11">
    <name type="scientific">Aquamicrobium aerolatum DSM 21857</name>
    <dbReference type="NCBI Taxonomy" id="1121003"/>
    <lineage>
        <taxon>Bacteria</taxon>
        <taxon>Pseudomonadati</taxon>
        <taxon>Pseudomonadota</taxon>
        <taxon>Alphaproteobacteria</taxon>
        <taxon>Hyphomicrobiales</taxon>
        <taxon>Phyllobacteriaceae</taxon>
        <taxon>Aerobium</taxon>
    </lineage>
</organism>
<evidence type="ECO:0000256" key="8">
    <source>
        <dbReference type="SAM" id="Phobius"/>
    </source>
</evidence>
<keyword evidence="7" id="KW-0813">Transport</keyword>
<reference evidence="11" key="1">
    <citation type="submission" date="2016-10" db="EMBL/GenBank/DDBJ databases">
        <authorList>
            <person name="Varghese N."/>
            <person name="Submissions S."/>
        </authorList>
    </citation>
    <scope>NUCLEOTIDE SEQUENCE [LARGE SCALE GENOMIC DNA]</scope>
    <source>
        <strain evidence="11">DSM 21857</strain>
    </source>
</reference>
<dbReference type="OrthoDB" id="7339120at2"/>
<keyword evidence="11" id="KW-1185">Reference proteome</keyword>
<dbReference type="PANTHER" id="PTHR33362:SF5">
    <property type="entry name" value="C4-DICARBOXYLATE TRAP TRANSPORTER LARGE PERMEASE PROTEIN DCTM"/>
    <property type="match status" value="1"/>
</dbReference>
<evidence type="ECO:0000256" key="6">
    <source>
        <dbReference type="ARBA" id="ARBA00023136"/>
    </source>
</evidence>
<name>A0A1I3LJ27_9HYPH</name>
<dbReference type="InterPro" id="IPR010656">
    <property type="entry name" value="DctM"/>
</dbReference>
<evidence type="ECO:0000256" key="1">
    <source>
        <dbReference type="ARBA" id="ARBA00004429"/>
    </source>
</evidence>
<feature type="transmembrane region" description="Helical" evidence="8">
    <location>
        <begin position="144"/>
        <end position="169"/>
    </location>
</feature>
<dbReference type="EMBL" id="FORF01000007">
    <property type="protein sequence ID" value="SFI84530.1"/>
    <property type="molecule type" value="Genomic_DNA"/>
</dbReference>
<evidence type="ECO:0000259" key="9">
    <source>
        <dbReference type="Pfam" id="PF06808"/>
    </source>
</evidence>
<feature type="transmembrane region" description="Helical" evidence="8">
    <location>
        <begin position="416"/>
        <end position="437"/>
    </location>
</feature>
<feature type="transmembrane region" description="Helical" evidence="8">
    <location>
        <begin position="175"/>
        <end position="196"/>
    </location>
</feature>
<protein>
    <submittedName>
        <fullName evidence="10">TRAP transporter, DctM subunit</fullName>
    </submittedName>
</protein>
<comment type="subcellular location">
    <subcellularLocation>
        <location evidence="1 7">Cell inner membrane</location>
        <topology evidence="1 7">Multi-pass membrane protein</topology>
    </subcellularLocation>
</comment>
<evidence type="ECO:0000256" key="7">
    <source>
        <dbReference type="RuleBase" id="RU369079"/>
    </source>
</evidence>
<dbReference type="GO" id="GO:0005886">
    <property type="term" value="C:plasma membrane"/>
    <property type="evidence" value="ECO:0007669"/>
    <property type="project" value="UniProtKB-SubCell"/>
</dbReference>
<feature type="transmembrane region" description="Helical" evidence="8">
    <location>
        <begin position="346"/>
        <end position="365"/>
    </location>
</feature>
<gene>
    <name evidence="10" type="ORF">SAMN03080618_01493</name>
</gene>
<evidence type="ECO:0000313" key="10">
    <source>
        <dbReference type="EMBL" id="SFI84530.1"/>
    </source>
</evidence>
<feature type="transmembrane region" description="Helical" evidence="8">
    <location>
        <begin position="371"/>
        <end position="395"/>
    </location>
</feature>
<dbReference type="Proteomes" id="UP000242763">
    <property type="component" value="Unassembled WGS sequence"/>
</dbReference>
<accession>A0A1I3LJ27</accession>
<sequence>MSHEMIALMMFAGMVFLMLTGQRVFAMIGAVAAASALSLYGNASAELPFNAAFKLFSWHALLTLPLFVYMGHMMSKSGIAEELYQMMHVWFGKLSGGLALGTIFLMVIISAINGLSVAGLAIGSAIALPEMLRRGYDKVLITGVVQGGSTLGILLPPSVVMVLFAVIARQPVSDLWLAGVFPGLLMAVIFAIYVYVRVKLNPSLAPKLSEEELAMPLSEKLKLLRAGIIPVLIFVLMIGLFVTGNTSLLESAAVGATSATLAAAWKGRLSWSLINETARETMSISALFMWVILGALAFSSVFDGIGAVRAIENVFIHNWELSPWMVIVLMQLSFIVMGMFLDDTAMLVIVAPLYIPLVAALDLGIENQMIWFGILYTMTCQIAYISPPFGYNLFLMRGLAPKEITLVDIYKSIWPFVLMIMFTIALIMMFPQIATWLPSYVRG</sequence>
<evidence type="ECO:0000313" key="11">
    <source>
        <dbReference type="Proteomes" id="UP000242763"/>
    </source>
</evidence>
<dbReference type="RefSeq" id="WP_091520465.1">
    <property type="nucleotide sequence ID" value="NZ_FORF01000007.1"/>
</dbReference>
<feature type="transmembrane region" description="Helical" evidence="8">
    <location>
        <begin position="323"/>
        <end position="341"/>
    </location>
</feature>
<evidence type="ECO:0000256" key="2">
    <source>
        <dbReference type="ARBA" id="ARBA00022475"/>
    </source>
</evidence>
<dbReference type="InterPro" id="IPR004681">
    <property type="entry name" value="TRAP_DctM"/>
</dbReference>
<evidence type="ECO:0000256" key="5">
    <source>
        <dbReference type="ARBA" id="ARBA00022989"/>
    </source>
</evidence>
<proteinExistence type="predicted"/>
<keyword evidence="6 8" id="KW-0472">Membrane</keyword>
<feature type="transmembrane region" description="Helical" evidence="8">
    <location>
        <begin position="90"/>
        <end position="109"/>
    </location>
</feature>
<evidence type="ECO:0000256" key="3">
    <source>
        <dbReference type="ARBA" id="ARBA00022519"/>
    </source>
</evidence>
<keyword evidence="5 8" id="KW-1133">Transmembrane helix</keyword>
<dbReference type="STRING" id="1121003.SAMN03080618_01493"/>
<evidence type="ECO:0000256" key="4">
    <source>
        <dbReference type="ARBA" id="ARBA00022692"/>
    </source>
</evidence>
<keyword evidence="3 7" id="KW-0997">Cell inner membrane</keyword>
<comment type="function">
    <text evidence="7">Part of the tripartite ATP-independent periplasmic (TRAP) transport system.</text>
</comment>
<dbReference type="Pfam" id="PF06808">
    <property type="entry name" value="DctM"/>
    <property type="match status" value="1"/>
</dbReference>
<feature type="domain" description="TRAP C4-dicarboxylate transport system permease DctM subunit" evidence="9">
    <location>
        <begin position="12"/>
        <end position="433"/>
    </location>
</feature>
<feature type="transmembrane region" description="Helical" evidence="8">
    <location>
        <begin position="49"/>
        <end position="69"/>
    </location>
</feature>
<dbReference type="GO" id="GO:0022857">
    <property type="term" value="F:transmembrane transporter activity"/>
    <property type="evidence" value="ECO:0007669"/>
    <property type="project" value="UniProtKB-UniRule"/>
</dbReference>
<keyword evidence="2" id="KW-1003">Cell membrane</keyword>
<dbReference type="AlphaFoldDB" id="A0A1I3LJ27"/>
<dbReference type="PANTHER" id="PTHR33362">
    <property type="entry name" value="SIALIC ACID TRAP TRANSPORTER PERMEASE PROTEIN SIAT-RELATED"/>
    <property type="match status" value="1"/>
</dbReference>
<keyword evidence="4 8" id="KW-0812">Transmembrane</keyword>
<feature type="transmembrane region" description="Helical" evidence="8">
    <location>
        <begin position="286"/>
        <end position="311"/>
    </location>
</feature>
<feature type="transmembrane region" description="Helical" evidence="8">
    <location>
        <begin position="223"/>
        <end position="242"/>
    </location>
</feature>